<feature type="compositionally biased region" description="Low complexity" evidence="25">
    <location>
        <begin position="1895"/>
        <end position="1906"/>
    </location>
</feature>
<comment type="catalytic activity">
    <reaction evidence="21">
        <text>(S)-lactoyl-CoA + L-lysyl-[protein] = N(6)-[(S)-lactoyl]-L-lysyl-[protein] + CoA + H(+)</text>
        <dbReference type="Rhea" id="RHEA:61996"/>
        <dbReference type="Rhea" id="RHEA-COMP:9752"/>
        <dbReference type="Rhea" id="RHEA-COMP:19466"/>
        <dbReference type="ChEBI" id="CHEBI:15378"/>
        <dbReference type="ChEBI" id="CHEBI:29969"/>
        <dbReference type="ChEBI" id="CHEBI:57287"/>
        <dbReference type="ChEBI" id="CHEBI:231527"/>
        <dbReference type="ChEBI" id="CHEBI:231528"/>
    </reaction>
    <physiologicalReaction direction="left-to-right" evidence="21">
        <dbReference type="Rhea" id="RHEA:61997"/>
    </physiologicalReaction>
</comment>
<dbReference type="Pfam" id="PF02172">
    <property type="entry name" value="KIX"/>
    <property type="match status" value="1"/>
</dbReference>
<dbReference type="FunFam" id="1.10.246.20:FF:000001">
    <property type="entry name" value="E1A binding protein p300"/>
    <property type="match status" value="1"/>
</dbReference>
<feature type="compositionally biased region" description="Low complexity" evidence="25">
    <location>
        <begin position="625"/>
        <end position="640"/>
    </location>
</feature>
<feature type="region of interest" description="Disordered" evidence="25">
    <location>
        <begin position="2069"/>
        <end position="2096"/>
    </location>
</feature>
<dbReference type="PROSITE" id="PS50952">
    <property type="entry name" value="KIX"/>
    <property type="match status" value="1"/>
</dbReference>
<feature type="compositionally biased region" description="Low complexity" evidence="25">
    <location>
        <begin position="2182"/>
        <end position="2202"/>
    </location>
</feature>
<feature type="region of interest" description="Disordered" evidence="25">
    <location>
        <begin position="2141"/>
        <end position="2165"/>
    </location>
</feature>
<dbReference type="InterPro" id="IPR003101">
    <property type="entry name" value="KIX_dom"/>
</dbReference>
<protein>
    <recommendedName>
        <fullName evidence="3">histone acetyltransferase</fullName>
        <ecNumber evidence="3">2.3.1.48</ecNumber>
    </recommendedName>
</protein>
<feature type="compositionally biased region" description="Gly residues" evidence="25">
    <location>
        <begin position="57"/>
        <end position="75"/>
    </location>
</feature>
<feature type="compositionally biased region" description="Low complexity" evidence="25">
    <location>
        <begin position="119"/>
        <end position="129"/>
    </location>
</feature>
<evidence type="ECO:0000256" key="2">
    <source>
        <dbReference type="ARBA" id="ARBA00004496"/>
    </source>
</evidence>
<keyword evidence="13" id="KW-0832">Ubl conjugation</keyword>
<keyword evidence="11 24" id="KW-0863">Zinc-finger</keyword>
<evidence type="ECO:0000256" key="4">
    <source>
        <dbReference type="ARBA" id="ARBA00022481"/>
    </source>
</evidence>
<evidence type="ECO:0000256" key="12">
    <source>
        <dbReference type="ARBA" id="ARBA00022833"/>
    </source>
</evidence>
<dbReference type="InterPro" id="IPR056484">
    <property type="entry name" value="PHD_P300"/>
</dbReference>
<feature type="region of interest" description="Disordered" evidence="25">
    <location>
        <begin position="57"/>
        <end position="77"/>
    </location>
</feature>
<keyword evidence="19" id="KW-0539">Nucleus</keyword>
<feature type="compositionally biased region" description="Polar residues" evidence="25">
    <location>
        <begin position="1907"/>
        <end position="1918"/>
    </location>
</feature>
<organism evidence="31 32">
    <name type="scientific">Umbra pygmaea</name>
    <name type="common">Eastern mudminnow</name>
    <dbReference type="NCBI Taxonomy" id="75934"/>
    <lineage>
        <taxon>Eukaryota</taxon>
        <taxon>Metazoa</taxon>
        <taxon>Chordata</taxon>
        <taxon>Craniata</taxon>
        <taxon>Vertebrata</taxon>
        <taxon>Euteleostomi</taxon>
        <taxon>Actinopterygii</taxon>
        <taxon>Neopterygii</taxon>
        <taxon>Teleostei</taxon>
        <taxon>Protacanthopterygii</taxon>
        <taxon>Esociformes</taxon>
        <taxon>Umbridae</taxon>
        <taxon>Umbra</taxon>
    </lineage>
</organism>
<dbReference type="PROSITE" id="PS50134">
    <property type="entry name" value="ZF_TAZ"/>
    <property type="match status" value="2"/>
</dbReference>
<evidence type="ECO:0000256" key="8">
    <source>
        <dbReference type="ARBA" id="ARBA00022679"/>
    </source>
</evidence>
<dbReference type="GO" id="GO:0140297">
    <property type="term" value="F:DNA-binding transcription factor binding"/>
    <property type="evidence" value="ECO:0007669"/>
    <property type="project" value="UniProtKB-ARBA"/>
</dbReference>
<evidence type="ECO:0000256" key="9">
    <source>
        <dbReference type="ARBA" id="ARBA00022723"/>
    </source>
</evidence>
<comment type="caution">
    <text evidence="31">The sequence shown here is derived from an EMBL/GenBank/DDBJ whole genome shotgun (WGS) entry which is preliminary data.</text>
</comment>
<dbReference type="SMART" id="SM01250">
    <property type="entry name" value="KAT11"/>
    <property type="match status" value="1"/>
</dbReference>
<dbReference type="SMART" id="SM00291">
    <property type="entry name" value="ZnF_ZZ"/>
    <property type="match status" value="1"/>
</dbReference>
<feature type="region of interest" description="Disordered" evidence="25">
    <location>
        <begin position="1"/>
        <end position="27"/>
    </location>
</feature>
<dbReference type="SUPFAM" id="SSF69125">
    <property type="entry name" value="Nuclear receptor coactivator interlocking domain"/>
    <property type="match status" value="1"/>
</dbReference>
<keyword evidence="6" id="KW-1017">Isopeptide bond</keyword>
<feature type="compositionally biased region" description="Low complexity" evidence="25">
    <location>
        <begin position="2236"/>
        <end position="2265"/>
    </location>
</feature>
<dbReference type="GO" id="GO:0008270">
    <property type="term" value="F:zinc ion binding"/>
    <property type="evidence" value="ECO:0007669"/>
    <property type="project" value="UniProtKB-KW"/>
</dbReference>
<dbReference type="InterPro" id="IPR018359">
    <property type="entry name" value="Bromodomain_CS"/>
</dbReference>
<dbReference type="FunFam" id="1.20.1020.10:FF:000001">
    <property type="entry name" value="E1A binding protein p300"/>
    <property type="match status" value="1"/>
</dbReference>
<dbReference type="EMBL" id="JAGEUA010000003">
    <property type="protein sequence ID" value="KAL0993434.1"/>
    <property type="molecule type" value="Genomic_DNA"/>
</dbReference>
<evidence type="ECO:0000256" key="25">
    <source>
        <dbReference type="SAM" id="MobiDB-lite"/>
    </source>
</evidence>
<dbReference type="InterPro" id="IPR000197">
    <property type="entry name" value="Znf_TAZ"/>
</dbReference>
<dbReference type="InterPro" id="IPR035898">
    <property type="entry name" value="TAZ_dom_sf"/>
</dbReference>
<feature type="domain" description="ZZ-type" evidence="28">
    <location>
        <begin position="1644"/>
        <end position="1692"/>
    </location>
</feature>
<dbReference type="GO" id="GO:0048511">
    <property type="term" value="P:rhythmic process"/>
    <property type="evidence" value="ECO:0007669"/>
    <property type="project" value="UniProtKB-KW"/>
</dbReference>
<dbReference type="PROSITE" id="PS51727">
    <property type="entry name" value="CBP_P300_HAT"/>
    <property type="match status" value="1"/>
</dbReference>
<dbReference type="PROSITE" id="PS50014">
    <property type="entry name" value="BROMODOMAIN_2"/>
    <property type="match status" value="1"/>
</dbReference>
<feature type="region of interest" description="Disordered" evidence="25">
    <location>
        <begin position="1499"/>
        <end position="1557"/>
    </location>
</feature>
<dbReference type="SUPFAM" id="SSF57850">
    <property type="entry name" value="RING/U-box"/>
    <property type="match status" value="1"/>
</dbReference>
<dbReference type="GO" id="GO:0004402">
    <property type="term" value="F:histone acetyltransferase activity"/>
    <property type="evidence" value="ECO:0007669"/>
    <property type="project" value="UniProtKB-ARBA"/>
</dbReference>
<evidence type="ECO:0000256" key="14">
    <source>
        <dbReference type="ARBA" id="ARBA00022990"/>
    </source>
</evidence>
<dbReference type="PROSITE" id="PS00633">
    <property type="entry name" value="BROMODOMAIN_1"/>
    <property type="match status" value="1"/>
</dbReference>
<feature type="domain" description="TAZ-type" evidence="27">
    <location>
        <begin position="298"/>
        <end position="384"/>
    </location>
</feature>
<dbReference type="GO" id="GO:0005654">
    <property type="term" value="C:nucleoplasm"/>
    <property type="evidence" value="ECO:0007669"/>
    <property type="project" value="UniProtKB-ARBA"/>
</dbReference>
<evidence type="ECO:0000256" key="10">
    <source>
        <dbReference type="ARBA" id="ARBA00022737"/>
    </source>
</evidence>
<feature type="compositionally biased region" description="Low complexity" evidence="25">
    <location>
        <begin position="422"/>
        <end position="433"/>
    </location>
</feature>
<dbReference type="SUPFAM" id="SSF57933">
    <property type="entry name" value="TAZ domain"/>
    <property type="match status" value="2"/>
</dbReference>
<evidence type="ECO:0000256" key="24">
    <source>
        <dbReference type="PROSITE-ProRule" id="PRU00228"/>
    </source>
</evidence>
<sequence length="2463" mass="267309">MADNLLDVGPPNAKRPKLNSPALSASDGTDLVSLFDLENDLPDELIPNGDLGGLMGMPSNGGPGGGGGGPGGGHRSLGSMVPDAAAKHKQLSELLRANTASSLGGGLQGSPGPGGMGAMMGKSSMGQGSPIQGQKGGPVSGQQGNGSMVGFNQAMMNNQGHGMAGTLMNGSLGPAGRGRQGMQQYQGQAMQGGPGGSVLADTLAQGGGPMAAHNAMNPTQAGNMNKMGIAGSPFGQYSQGGVQQQLQNKAALGNSLPPFPSDLKGAGSVPNLSQMQQVSSMVSGGIGGSAATAGPTADPEKRTLIQQQLVLLLHAHKCQRREQANGEVHACSLPHCRTMKNVLNHMTHCQAGKSCQVAHCASSRQIISHWKNCTRNDCPVCLPLKNASDKRNQQPMLGSPGASLQSAISATVGTGPPGGSPGSSMNSAGASSGHIDPSSMQRAYAALGLPYGNQAPAQGGPGGQNAPQAGQHQQLRSLSALGNMNMAGGGMGVAPDSGMHSDSSLPSSLNSQLMSDGPGTGGMSNLPGANPLSASGVRKSWHEHVTQDLRTHLVHKLVQAIFPTPDPAALKDRRMENLVAYARKVEGDMYESANSRDEYYHFLAEKIYKIQKELEEKRRSRLQKQPGPMAGAPPGVQQPGPMAPVPNVMGSGQAVRPANGPVPMPNVPNQIMPRMQVSQGINQFNPMQNVQLSQAPMGPRTSSPMNHPQQMSMGSVPAMGMSPSRMPQAQGMMGQLPNNMVGQTANQSQFLPQSQFPPNAAPGGGMNVNNLGPMSQPQAQAAVSQNSNQNTLSSLGPQTLLPRATPPPNASANLQQLQHPHSHPPPQAQQSPSSTPTHVPSSGIPTRPPSTLGMQSPAAPSQPHTPLQHQPPGTPGQTQQPSSVQPQPPGTPLSQAAASVDNRVPTPGSVAEVHSLQALPDTLHTKSKAQIKEEDDDCGSGKKQPSDFQMEQDEDTKDMKPLVAKKDEPDGVEPKQEPMEVKIERKPEVKIEPKEEEEGGAISTAVSTSPNQNRKKIFKPEELRQALMPTLEALYRQDPESLPFRQPVDPTLLGIPDYFDIVKKPIDLSTIKRKLDTGQYQEPWQYVDDIWLMFNNAWIYNRKTSRVYKYCTKLAEVFEAEIDPVMMSLGYCCGRKYEFSPQTLCCYGKQLCTISRDGTYYSYQNSSPKYGLVADRYHFCEKCFNEIQGNSVTLGDDPAQPQTMISKEQFEKKKNDMLDPEPFVECKDCGRKMHQICVLHYDVIWPSGFICDNCLKKSGKTRKENKFAAKRLQTTRLGTYIEDRVNKYLKRQNHPEAGEVFVRVVASSDKTVEVKPGMKSRFVDTGEMKESFPYRTKALFAFEEIDGVDVCFFGMHVQEYGSECAFPNTRRVYISYLDSIHFFKPRALRTAVYHEILIGYLEYVKKLGYVYGHIWACPPSEGDDYIFHCHPADQKIPKPKRLQEWYRKMLEKAFAERILHDFKDIFKQATEDRITSANEMPYFEGDFWPNVLEESIKELEQEEEERKKEENVASCETPEHAVDSKNAKKKNNKKTNKNKSSVSRANKKKPGMPNVANDLSQKLYSTLEKHKEVFFVIHLHAGPSVNTLPPIMDPDPLLTCDLMDGRDAFLTLARDKHWEFSSLRRCKWSSMCMLVELHNQGQDRFVYTCNECKHHVETRWHCTVCEDFDLCINCYAAKGHEHKMVKWGLGLDDDSNAAGGAGGEATQSPQESRRLSIQRCIQSLVHACQCRNANCSLPSCQKMKRVVQHTKGCKRKTNGGCPVCKQLIALCCYHAKHCQENKCPVPFCLNIKHKLRQQQLQHRLQQAQMMRRRMATMAGRGMGPQSLPSPPTSTAPGTPTSGGQTPNTPTHTPQPSLPISQPQQQQAPNMTATIAQQQPGFHNNGRNSQPPTPVPQGGKPGPQSSPLHQVQSPLPNISPQQQQQQQQQQQMPQQQQPQQQAHTAAMHVARQIEMVAKAKQQQATQSYNINMPNGVPMNHPRMVGQMPGQMGPGQMQQMMVPRGPQVMQAMQQSQWGPQGMQQNALQNPQVVQQQGPPQQVGSMPPQQAQGNPNQLMQQRPMILQQQALQMPGGGQMQPQGPSQQQGMPRGVPGNIAPNALQDLLRTLKSPSSPQQQQQVLNILKSNPHLMAAFIKQRTAKYQASQVPGQPQNPQQQQNPQAMLGGPAGMQAMAAAMQAGAVQQRPGPGMPPQQQQQVPQQVGGPQGMAGMGPQGQQLMNAAAHNGNSQLYRRQLHRMQQQQLQQQQQGAMPQGHPGQFPPQQGGPASYSQLRMQQQIAMQQGGGGPMGQLPPMAQMGQPGMDGPQAQNLLQQRMLQQQQMLKQQMVSPAQANSMSPQPHMLQGQPQGGAHLPGQAMANTLGNQVRSPAPVQSPHPPSQQQPPHSSPSPRIQPSPQHASLHSGSPHPSLGGPMPGSMDQGHLGSSEQSAMLPQLNTPNRSGLSSDLSMGGDTTGDALEKFVERL</sequence>
<evidence type="ECO:0000256" key="1">
    <source>
        <dbReference type="ARBA" id="ARBA00004123"/>
    </source>
</evidence>
<evidence type="ECO:0000259" key="27">
    <source>
        <dbReference type="PROSITE" id="PS50134"/>
    </source>
</evidence>
<evidence type="ECO:0000313" key="32">
    <source>
        <dbReference type="Proteomes" id="UP001557470"/>
    </source>
</evidence>
<dbReference type="FunFam" id="1.20.1020.10:FF:000002">
    <property type="entry name" value="E1A binding protein p300"/>
    <property type="match status" value="1"/>
</dbReference>
<dbReference type="SMART" id="SM00297">
    <property type="entry name" value="BROMO"/>
    <property type="match status" value="1"/>
</dbReference>
<dbReference type="InterPro" id="IPR043145">
    <property type="entry name" value="Znf_ZZ_sf"/>
</dbReference>
<feature type="compositionally biased region" description="Low complexity" evidence="25">
    <location>
        <begin position="452"/>
        <end position="474"/>
    </location>
</feature>
<dbReference type="Pfam" id="PF23570">
    <property type="entry name" value="PHD_P300"/>
    <property type="match status" value="1"/>
</dbReference>
<dbReference type="CDD" id="cd02337">
    <property type="entry name" value="ZZ_CBP"/>
    <property type="match status" value="1"/>
</dbReference>
<feature type="compositionally biased region" description="Gly residues" evidence="25">
    <location>
        <begin position="103"/>
        <end position="118"/>
    </location>
</feature>
<keyword evidence="12 23" id="KW-0862">Zinc</keyword>
<feature type="region of interest" description="Disordered" evidence="25">
    <location>
        <begin position="2182"/>
        <end position="2206"/>
    </location>
</feature>
<evidence type="ECO:0000256" key="18">
    <source>
        <dbReference type="ARBA" id="ARBA00023163"/>
    </source>
</evidence>
<dbReference type="CDD" id="cd20910">
    <property type="entry name" value="NCBD_CREBBP-p300_like"/>
    <property type="match status" value="1"/>
</dbReference>
<evidence type="ECO:0000256" key="21">
    <source>
        <dbReference type="ARBA" id="ARBA00047411"/>
    </source>
</evidence>
<keyword evidence="10" id="KW-0677">Repeat</keyword>
<comment type="subcellular location">
    <subcellularLocation>
        <location evidence="2">Cytoplasm</location>
    </subcellularLocation>
    <subcellularLocation>
        <location evidence="1">Nucleus</location>
    </subcellularLocation>
</comment>
<accession>A0ABD0X297</accession>
<feature type="zinc finger region" description="TAZ-type" evidence="23">
    <location>
        <begin position="1710"/>
        <end position="1791"/>
    </location>
</feature>
<dbReference type="InterPro" id="IPR009110">
    <property type="entry name" value="Nuc_rcpt_coact"/>
</dbReference>
<dbReference type="FunFam" id="1.20.920.10:FF:000001">
    <property type="entry name" value="Histone acetyltransferase p300"/>
    <property type="match status" value="1"/>
</dbReference>
<keyword evidence="17 22" id="KW-0103">Bromodomain</keyword>
<proteinExistence type="predicted"/>
<feature type="compositionally biased region" description="Low complexity" evidence="25">
    <location>
        <begin position="775"/>
        <end position="795"/>
    </location>
</feature>
<dbReference type="InterPro" id="IPR037073">
    <property type="entry name" value="Nuc_rcpt_coact_CREBbp_sf"/>
</dbReference>
<dbReference type="SUPFAM" id="SSF47040">
    <property type="entry name" value="Kix domain of CBP (creb binding protein)"/>
    <property type="match status" value="1"/>
</dbReference>
<dbReference type="InterPro" id="IPR036529">
    <property type="entry name" value="KIX_dom_sf"/>
</dbReference>
<keyword evidence="7" id="KW-0597">Phosphoprotein</keyword>
<dbReference type="InterPro" id="IPR038547">
    <property type="entry name" value="RING_CBP-p300_sf"/>
</dbReference>
<dbReference type="Gene3D" id="1.20.920.10">
    <property type="entry name" value="Bromodomain-like"/>
    <property type="match status" value="1"/>
</dbReference>
<dbReference type="Gene3D" id="1.10.246.20">
    <property type="entry name" value="Coactivator CBP, KIX domain"/>
    <property type="match status" value="1"/>
</dbReference>
<evidence type="ECO:0000259" key="30">
    <source>
        <dbReference type="PROSITE" id="PS51727"/>
    </source>
</evidence>
<dbReference type="PANTHER" id="PTHR13808:SF34">
    <property type="entry name" value="CREB-BINDING PROTEIN"/>
    <property type="match status" value="1"/>
</dbReference>
<evidence type="ECO:0000313" key="31">
    <source>
        <dbReference type="EMBL" id="KAL0993434.1"/>
    </source>
</evidence>
<dbReference type="PROSITE" id="PS01357">
    <property type="entry name" value="ZF_ZZ_1"/>
    <property type="match status" value="1"/>
</dbReference>
<feature type="compositionally biased region" description="Basic residues" evidence="25">
    <location>
        <begin position="1527"/>
        <end position="1537"/>
    </location>
</feature>
<dbReference type="CDD" id="cd05495">
    <property type="entry name" value="Bromo_cbp_like"/>
    <property type="match status" value="1"/>
</dbReference>
<keyword evidence="20" id="KW-0012">Acyltransferase</keyword>
<dbReference type="InterPro" id="IPR001487">
    <property type="entry name" value="Bromodomain"/>
</dbReference>
<dbReference type="FunFam" id="3.30.40.10:FF:000034">
    <property type="entry name" value="Histone acetyltransferase p300"/>
    <property type="match status" value="1"/>
</dbReference>
<gene>
    <name evidence="31" type="ORF">UPYG_G00107830</name>
</gene>
<evidence type="ECO:0000256" key="19">
    <source>
        <dbReference type="ARBA" id="ARBA00023242"/>
    </source>
</evidence>
<dbReference type="FunFam" id="3.30.60.90:FF:000003">
    <property type="entry name" value="E1A binding protein p300"/>
    <property type="match status" value="1"/>
</dbReference>
<dbReference type="InterPro" id="IPR036427">
    <property type="entry name" value="Bromodomain-like_sf"/>
</dbReference>
<evidence type="ECO:0000259" key="26">
    <source>
        <dbReference type="PROSITE" id="PS50014"/>
    </source>
</evidence>
<feature type="domain" description="TAZ-type" evidence="27">
    <location>
        <begin position="1710"/>
        <end position="1791"/>
    </location>
</feature>
<feature type="region of interest" description="Disordered" evidence="25">
    <location>
        <begin position="1818"/>
        <end position="1946"/>
    </location>
</feature>
<dbReference type="CDD" id="cd15802">
    <property type="entry name" value="RING_CBP-p300"/>
    <property type="match status" value="1"/>
</dbReference>
<feature type="compositionally biased region" description="Low complexity" evidence="25">
    <location>
        <begin position="1834"/>
        <end position="1868"/>
    </location>
</feature>
<feature type="compositionally biased region" description="Low complexity" evidence="25">
    <location>
        <begin position="1919"/>
        <end position="1940"/>
    </location>
</feature>
<feature type="region of interest" description="Disordered" evidence="25">
    <location>
        <begin position="2317"/>
        <end position="2463"/>
    </location>
</feature>
<dbReference type="GO" id="GO:0045944">
    <property type="term" value="P:positive regulation of transcription by RNA polymerase II"/>
    <property type="evidence" value="ECO:0007669"/>
    <property type="project" value="UniProtKB-ARBA"/>
</dbReference>
<evidence type="ECO:0000256" key="20">
    <source>
        <dbReference type="ARBA" id="ARBA00023315"/>
    </source>
</evidence>
<dbReference type="Gene3D" id="1.20.1020.10">
    <property type="entry name" value="TAZ domain"/>
    <property type="match status" value="2"/>
</dbReference>
<dbReference type="Pfam" id="PF09030">
    <property type="entry name" value="Creb_binding"/>
    <property type="match status" value="1"/>
</dbReference>
<feature type="region of interest" description="Disordered" evidence="25">
    <location>
        <begin position="2236"/>
        <end position="2267"/>
    </location>
</feature>
<feature type="region of interest" description="Disordered" evidence="25">
    <location>
        <begin position="451"/>
        <end position="530"/>
    </location>
</feature>
<evidence type="ECO:0000256" key="22">
    <source>
        <dbReference type="PROSITE-ProRule" id="PRU00035"/>
    </source>
</evidence>
<feature type="compositionally biased region" description="Basic and acidic residues" evidence="25">
    <location>
        <begin position="1499"/>
        <end position="1526"/>
    </location>
</feature>
<feature type="compositionally biased region" description="Polar residues" evidence="25">
    <location>
        <begin position="2421"/>
        <end position="2438"/>
    </location>
</feature>
<name>A0ABD0X297_UMBPY</name>
<dbReference type="Gene3D" id="1.10.1630.10">
    <property type="entry name" value="Nuclear receptor coactivator, CREB-bp-like, interlocking domain"/>
    <property type="match status" value="1"/>
</dbReference>
<evidence type="ECO:0000259" key="29">
    <source>
        <dbReference type="PROSITE" id="PS50952"/>
    </source>
</evidence>
<feature type="compositionally biased region" description="Low complexity" evidence="25">
    <location>
        <begin position="861"/>
        <end position="885"/>
    </location>
</feature>
<evidence type="ECO:0000256" key="5">
    <source>
        <dbReference type="ARBA" id="ARBA00022490"/>
    </source>
</evidence>
<keyword evidence="16" id="KW-0090">Biological rhythms</keyword>
<evidence type="ECO:0000256" key="3">
    <source>
        <dbReference type="ARBA" id="ARBA00013184"/>
    </source>
</evidence>
<keyword evidence="15" id="KW-0805">Transcription regulation</keyword>
<feature type="domain" description="Bromo" evidence="26">
    <location>
        <begin position="1036"/>
        <end position="1108"/>
    </location>
</feature>
<evidence type="ECO:0000256" key="17">
    <source>
        <dbReference type="ARBA" id="ARBA00023117"/>
    </source>
</evidence>
<keyword evidence="8" id="KW-0808">Transferase</keyword>
<feature type="domain" description="CBP/p300-type HAT" evidence="30">
    <location>
        <begin position="1266"/>
        <end position="1642"/>
    </location>
</feature>
<dbReference type="FunFam" id="2.10.110.40:FF:000001">
    <property type="entry name" value="E1A binding protein p300"/>
    <property type="match status" value="1"/>
</dbReference>
<feature type="compositionally biased region" description="Polar residues" evidence="25">
    <location>
        <begin position="2326"/>
        <end position="2336"/>
    </location>
</feature>
<evidence type="ECO:0000259" key="28">
    <source>
        <dbReference type="PROSITE" id="PS50135"/>
    </source>
</evidence>
<reference evidence="31 32" key="1">
    <citation type="submission" date="2024-06" db="EMBL/GenBank/DDBJ databases">
        <authorList>
            <person name="Pan Q."/>
            <person name="Wen M."/>
            <person name="Jouanno E."/>
            <person name="Zahm M."/>
            <person name="Klopp C."/>
            <person name="Cabau C."/>
            <person name="Louis A."/>
            <person name="Berthelot C."/>
            <person name="Parey E."/>
            <person name="Roest Crollius H."/>
            <person name="Montfort J."/>
            <person name="Robinson-Rechavi M."/>
            <person name="Bouchez O."/>
            <person name="Lampietro C."/>
            <person name="Lopez Roques C."/>
            <person name="Donnadieu C."/>
            <person name="Postlethwait J."/>
            <person name="Bobe J."/>
            <person name="Verreycken H."/>
            <person name="Guiguen Y."/>
        </authorList>
    </citation>
    <scope>NUCLEOTIDE SEQUENCE [LARGE SCALE GENOMIC DNA]</scope>
    <source>
        <strain evidence="31">Up_M1</strain>
        <tissue evidence="31">Testis</tissue>
    </source>
</reference>
<dbReference type="PROSITE" id="PS50135">
    <property type="entry name" value="ZF_ZZ_2"/>
    <property type="match status" value="1"/>
</dbReference>
<feature type="zinc finger region" description="TAZ-type" evidence="23">
    <location>
        <begin position="298"/>
        <end position="384"/>
    </location>
</feature>
<dbReference type="Gene3D" id="2.10.110.40">
    <property type="match status" value="1"/>
</dbReference>
<feature type="compositionally biased region" description="Basic and acidic residues" evidence="25">
    <location>
        <begin position="957"/>
        <end position="979"/>
    </location>
</feature>
<dbReference type="Pfam" id="PF02135">
    <property type="entry name" value="zf-TAZ"/>
    <property type="match status" value="2"/>
</dbReference>
<dbReference type="Proteomes" id="UP001557470">
    <property type="component" value="Unassembled WGS sequence"/>
</dbReference>
<dbReference type="EC" id="2.3.1.48" evidence="3"/>
<dbReference type="InterPro" id="IPR000433">
    <property type="entry name" value="Znf_ZZ"/>
</dbReference>
<feature type="region of interest" description="Disordered" evidence="25">
    <location>
        <begin position="750"/>
        <end position="979"/>
    </location>
</feature>
<dbReference type="Pfam" id="PF08214">
    <property type="entry name" value="HAT_KAT11"/>
    <property type="match status" value="1"/>
</dbReference>
<dbReference type="PRINTS" id="PR00503">
    <property type="entry name" value="BROMODOMAIN"/>
</dbReference>
<dbReference type="PANTHER" id="PTHR13808">
    <property type="entry name" value="CBP/P300-RELATED"/>
    <property type="match status" value="1"/>
</dbReference>
<dbReference type="Pfam" id="PF00439">
    <property type="entry name" value="Bromodomain"/>
    <property type="match status" value="1"/>
</dbReference>
<feature type="compositionally biased region" description="Low complexity" evidence="25">
    <location>
        <begin position="2069"/>
        <end position="2090"/>
    </location>
</feature>
<dbReference type="SUPFAM" id="SSF47370">
    <property type="entry name" value="Bromodomain"/>
    <property type="match status" value="1"/>
</dbReference>
<dbReference type="CDD" id="cd15647">
    <property type="entry name" value="PHD_CBP"/>
    <property type="match status" value="1"/>
</dbReference>
<dbReference type="SMART" id="SM00551">
    <property type="entry name" value="ZnF_TAZ"/>
    <property type="match status" value="2"/>
</dbReference>
<dbReference type="InterPro" id="IPR031162">
    <property type="entry name" value="CBP_P300_HAT"/>
</dbReference>
<feature type="compositionally biased region" description="Polar residues" evidence="25">
    <location>
        <begin position="2356"/>
        <end position="2365"/>
    </location>
</feature>
<evidence type="ECO:0000256" key="7">
    <source>
        <dbReference type="ARBA" id="ARBA00022553"/>
    </source>
</evidence>
<feature type="compositionally biased region" description="Low complexity" evidence="25">
    <location>
        <begin position="828"/>
        <end position="842"/>
    </location>
</feature>
<dbReference type="Gene3D" id="3.30.40.10">
    <property type="entry name" value="Zinc/RING finger domain, C3HC4 (zinc finger)"/>
    <property type="match status" value="1"/>
</dbReference>
<keyword evidence="9 23" id="KW-0479">Metal-binding</keyword>
<feature type="compositionally biased region" description="Low complexity" evidence="25">
    <location>
        <begin position="2028"/>
        <end position="2047"/>
    </location>
</feature>
<dbReference type="Pfam" id="PF00569">
    <property type="entry name" value="ZZ"/>
    <property type="match status" value="1"/>
</dbReference>
<keyword evidence="14" id="KW-0007">Acetylation</keyword>
<dbReference type="InterPro" id="IPR014744">
    <property type="entry name" value="Nuc_rcpt_coact_CREBbp"/>
</dbReference>
<evidence type="ECO:0000256" key="23">
    <source>
        <dbReference type="PROSITE-ProRule" id="PRU00203"/>
    </source>
</evidence>
<keyword evidence="32" id="KW-1185">Reference proteome</keyword>
<evidence type="ECO:0000256" key="15">
    <source>
        <dbReference type="ARBA" id="ARBA00023015"/>
    </source>
</evidence>
<keyword evidence="18" id="KW-0804">Transcription</keyword>
<feature type="compositionally biased region" description="Low complexity" evidence="25">
    <location>
        <begin position="497"/>
        <end position="515"/>
    </location>
</feature>
<evidence type="ECO:0000256" key="13">
    <source>
        <dbReference type="ARBA" id="ARBA00022843"/>
    </source>
</evidence>
<feature type="region of interest" description="Disordered" evidence="25">
    <location>
        <begin position="392"/>
        <end position="437"/>
    </location>
</feature>
<feature type="domain" description="KIX" evidence="29">
    <location>
        <begin position="536"/>
        <end position="615"/>
    </location>
</feature>
<keyword evidence="4" id="KW-0488">Methylation</keyword>
<feature type="region of interest" description="Disordered" evidence="25">
    <location>
        <begin position="618"/>
        <end position="654"/>
    </location>
</feature>
<dbReference type="Gene3D" id="3.30.60.90">
    <property type="match status" value="1"/>
</dbReference>
<evidence type="ECO:0000256" key="11">
    <source>
        <dbReference type="ARBA" id="ARBA00022771"/>
    </source>
</evidence>
<feature type="compositionally biased region" description="Pro residues" evidence="25">
    <location>
        <begin position="2370"/>
        <end position="2391"/>
    </location>
</feature>
<dbReference type="InterPro" id="IPR013083">
    <property type="entry name" value="Znf_RING/FYVE/PHD"/>
</dbReference>
<keyword evidence="5" id="KW-0963">Cytoplasm</keyword>
<dbReference type="InterPro" id="IPR010303">
    <property type="entry name" value="RING_CBP-p300"/>
</dbReference>
<dbReference type="Pfam" id="PF06001">
    <property type="entry name" value="RING_CBP-p300"/>
    <property type="match status" value="1"/>
</dbReference>
<evidence type="ECO:0000256" key="6">
    <source>
        <dbReference type="ARBA" id="ARBA00022499"/>
    </source>
</evidence>
<dbReference type="GO" id="GO:0005737">
    <property type="term" value="C:cytoplasm"/>
    <property type="evidence" value="ECO:0007669"/>
    <property type="project" value="UniProtKB-SubCell"/>
</dbReference>
<feature type="compositionally biased region" description="Low complexity" evidence="25">
    <location>
        <begin position="2439"/>
        <end position="2449"/>
    </location>
</feature>
<feature type="compositionally biased region" description="Polar residues" evidence="25">
    <location>
        <begin position="1869"/>
        <end position="1888"/>
    </location>
</feature>
<feature type="region of interest" description="Disordered" evidence="25">
    <location>
        <begin position="99"/>
        <end position="141"/>
    </location>
</feature>
<evidence type="ECO:0000256" key="16">
    <source>
        <dbReference type="ARBA" id="ARBA00023108"/>
    </source>
</evidence>
<feature type="compositionally biased region" description="Low complexity" evidence="25">
    <location>
        <begin position="2149"/>
        <end position="2165"/>
    </location>
</feature>
<dbReference type="InterPro" id="IPR013178">
    <property type="entry name" value="Histone_AcTrfase_Rtt109/CBP"/>
</dbReference>
<feature type="region of interest" description="Disordered" evidence="25">
    <location>
        <begin position="2028"/>
        <end position="2053"/>
    </location>
</feature>